<sequence>MGTLGQLGALHLEGEAQRPAQVPTTTSEVTWEHILAPHRARAAPDAGAGDGAVPAMAPI</sequence>
<evidence type="ECO:0000256" key="1">
    <source>
        <dbReference type="SAM" id="MobiDB-lite"/>
    </source>
</evidence>
<dbReference type="STRING" id="713585.THITH_12785"/>
<dbReference type="EMBL" id="CP007029">
    <property type="protein sequence ID" value="AHF00225.1"/>
    <property type="molecule type" value="Genomic_DNA"/>
</dbReference>
<dbReference type="AlphaFoldDB" id="W0DNS3"/>
<evidence type="ECO:0000313" key="3">
    <source>
        <dbReference type="Proteomes" id="UP000005289"/>
    </source>
</evidence>
<protein>
    <submittedName>
        <fullName evidence="2">Uncharacterized protein</fullName>
    </submittedName>
</protein>
<keyword evidence="3" id="KW-1185">Reference proteome</keyword>
<feature type="region of interest" description="Disordered" evidence="1">
    <location>
        <begin position="39"/>
        <end position="59"/>
    </location>
</feature>
<evidence type="ECO:0000313" key="2">
    <source>
        <dbReference type="EMBL" id="AHF00225.1"/>
    </source>
</evidence>
<organism evidence="2 3">
    <name type="scientific">Thioalkalivibrio paradoxus ARh 1</name>
    <dbReference type="NCBI Taxonomy" id="713585"/>
    <lineage>
        <taxon>Bacteria</taxon>
        <taxon>Pseudomonadati</taxon>
        <taxon>Pseudomonadota</taxon>
        <taxon>Gammaproteobacteria</taxon>
        <taxon>Chromatiales</taxon>
        <taxon>Ectothiorhodospiraceae</taxon>
        <taxon>Thioalkalivibrio</taxon>
    </lineage>
</organism>
<dbReference type="KEGG" id="tti:THITH_12785"/>
<dbReference type="HOGENOM" id="CLU_2959433_0_0_6"/>
<feature type="region of interest" description="Disordered" evidence="1">
    <location>
        <begin position="1"/>
        <end position="27"/>
    </location>
</feature>
<accession>W0DNS3</accession>
<proteinExistence type="predicted"/>
<feature type="compositionally biased region" description="Low complexity" evidence="1">
    <location>
        <begin position="43"/>
        <end position="59"/>
    </location>
</feature>
<name>W0DNS3_9GAMM</name>
<dbReference type="Proteomes" id="UP000005289">
    <property type="component" value="Chromosome"/>
</dbReference>
<gene>
    <name evidence="2" type="ORF">THITH_12785</name>
</gene>
<reference evidence="2 3" key="1">
    <citation type="submission" date="2013-12" db="EMBL/GenBank/DDBJ databases">
        <authorList>
            <consortium name="DOE Joint Genome Institute"/>
            <person name="Muyzer G."/>
            <person name="Huntemann M."/>
            <person name="Han J."/>
            <person name="Chen A."/>
            <person name="Kyrpides N."/>
            <person name="Mavromatis K."/>
            <person name="Markowitz V."/>
            <person name="Palaniappan K."/>
            <person name="Ivanova N."/>
            <person name="Schaumberg A."/>
            <person name="Pati A."/>
            <person name="Liolios K."/>
            <person name="Nordberg H.P."/>
            <person name="Cantor M.N."/>
            <person name="Hua S.X."/>
            <person name="Woyke T."/>
        </authorList>
    </citation>
    <scope>NUCLEOTIDE SEQUENCE [LARGE SCALE GENOMIC DNA]</scope>
    <source>
        <strain evidence="2 3">ARh 1</strain>
    </source>
</reference>